<dbReference type="AlphaFoldDB" id="A0AAT9IH75"/>
<evidence type="ECO:0000256" key="1">
    <source>
        <dbReference type="ARBA" id="ARBA00004496"/>
    </source>
</evidence>
<dbReference type="InterPro" id="IPR042072">
    <property type="entry name" value="DsrC-like_C"/>
</dbReference>
<name>A0AAT9IH75_9GAMM</name>
<evidence type="ECO:0000256" key="5">
    <source>
        <dbReference type="PIRNR" id="PIRNR006223"/>
    </source>
</evidence>
<keyword evidence="2" id="KW-0963">Cytoplasm</keyword>
<dbReference type="NCBIfam" id="TIGR03342">
    <property type="entry name" value="dsrC_tusE_dsvC"/>
    <property type="match status" value="1"/>
</dbReference>
<dbReference type="EC" id="2.8.1.-" evidence="5"/>
<proteinExistence type="inferred from homology"/>
<dbReference type="GO" id="GO:0016740">
    <property type="term" value="F:transferase activity"/>
    <property type="evidence" value="ECO:0007669"/>
    <property type="project" value="UniProtKB-KW"/>
</dbReference>
<comment type="subunit">
    <text evidence="4">Interacts with the TusBCD complex. Interacts with MnmA.</text>
</comment>
<accession>A0AAT9IH75</accession>
<dbReference type="SUPFAM" id="SSF69721">
    <property type="entry name" value="DsrC, the gamma subunit of dissimilatory sulfite reductase"/>
    <property type="match status" value="1"/>
</dbReference>
<dbReference type="PANTHER" id="PTHR37010:SF1">
    <property type="entry name" value="SULFURTRANSFERASE TUSE"/>
    <property type="match status" value="1"/>
</dbReference>
<comment type="function">
    <text evidence="3">Part of a sulfur-relay system required for 2-thiolation of 5-methylaminomethyl-2-thiouridine (mnm(5)s(2)U) at tRNA wobble positions. Could accept sulfur from TusD.</text>
</comment>
<dbReference type="Pfam" id="PF04358">
    <property type="entry name" value="DsrC"/>
    <property type="match status" value="1"/>
</dbReference>
<evidence type="ECO:0000256" key="3">
    <source>
        <dbReference type="ARBA" id="ARBA00025277"/>
    </source>
</evidence>
<comment type="similarity">
    <text evidence="5">Belongs to the dsrC/tusE family.</text>
</comment>
<dbReference type="RefSeq" id="WP_367680892.1">
    <property type="nucleotide sequence ID" value="NZ_OZ060371.1"/>
</dbReference>
<evidence type="ECO:0000313" key="7">
    <source>
        <dbReference type="EMBL" id="CAL4043635.1"/>
    </source>
</evidence>
<dbReference type="InterPro" id="IPR025526">
    <property type="entry name" value="DsrC-like_dom_sf"/>
</dbReference>
<dbReference type="GO" id="GO:0005737">
    <property type="term" value="C:cytoplasm"/>
    <property type="evidence" value="ECO:0007669"/>
    <property type="project" value="UniProtKB-SubCell"/>
</dbReference>
<reference evidence="7" key="1">
    <citation type="submission" date="2024-06" db="EMBL/GenBank/DDBJ databases">
        <authorList>
            <person name="Manzano-Marin A."/>
            <person name="Manzano-Marin A."/>
            <person name="Alejandro Manzano Marin A."/>
        </authorList>
    </citation>
    <scope>NUCLEOTIDE SEQUENCE</scope>
    <source>
        <strain evidence="7">Ancorni-2928</strain>
    </source>
</reference>
<dbReference type="GO" id="GO:0002143">
    <property type="term" value="P:tRNA wobble position uridine thiolation"/>
    <property type="evidence" value="ECO:0007669"/>
    <property type="project" value="TreeGrafter"/>
</dbReference>
<protein>
    <recommendedName>
        <fullName evidence="5">Sulfurtransferase</fullName>
        <ecNumber evidence="5">2.8.1.-</ecNumber>
    </recommendedName>
</protein>
<organism evidence="7">
    <name type="scientific">Buchnera aphidicola</name>
    <name type="common">Anoecia corni</name>
    <dbReference type="NCBI Taxonomy" id="2994477"/>
    <lineage>
        <taxon>Bacteria</taxon>
        <taxon>Pseudomonadati</taxon>
        <taxon>Pseudomonadota</taxon>
        <taxon>Gammaproteobacteria</taxon>
        <taxon>Enterobacterales</taxon>
        <taxon>Erwiniaceae</taxon>
        <taxon>Buchnera</taxon>
    </lineage>
</organism>
<dbReference type="Gene3D" id="1.10.10.370">
    <property type="entry name" value="DsrC-like protein, C-terminal domain"/>
    <property type="match status" value="1"/>
</dbReference>
<dbReference type="EMBL" id="OZ060371">
    <property type="protein sequence ID" value="CAL4043635.1"/>
    <property type="molecule type" value="Genomic_DNA"/>
</dbReference>
<sequence length="101" mass="12044">MNVDSKGYLLNYKKWNLNIANRIAKKEYLTLNKDHWKIIFFIRQFYCEFHLCPSLRIIIQNMKKNHSIKIFNSQYLFILFPKGPLKQATKIAGLPKPNICL</sequence>
<gene>
    <name evidence="7" type="primary">tusE</name>
    <name evidence="7" type="ORF">BUANCORI2928_357</name>
</gene>
<feature type="active site" description="Cysteine persulfide intermediate" evidence="6">
    <location>
        <position position="100"/>
    </location>
</feature>
<evidence type="ECO:0000256" key="2">
    <source>
        <dbReference type="ARBA" id="ARBA00022490"/>
    </source>
</evidence>
<dbReference type="InterPro" id="IPR007453">
    <property type="entry name" value="DsrC/TusE"/>
</dbReference>
<dbReference type="PIRSF" id="PIRSF006223">
    <property type="entry name" value="DsrC_TusE"/>
    <property type="match status" value="1"/>
</dbReference>
<comment type="subcellular location">
    <subcellularLocation>
        <location evidence="1">Cytoplasm</location>
    </subcellularLocation>
</comment>
<evidence type="ECO:0000256" key="4">
    <source>
        <dbReference type="ARBA" id="ARBA00025918"/>
    </source>
</evidence>
<dbReference type="GO" id="GO:0097163">
    <property type="term" value="F:sulfur carrier activity"/>
    <property type="evidence" value="ECO:0007669"/>
    <property type="project" value="TreeGrafter"/>
</dbReference>
<keyword evidence="5 7" id="KW-0808">Transferase</keyword>
<dbReference type="PANTHER" id="PTHR37010">
    <property type="entry name" value="SULFURTRANSFERASE TUSE"/>
    <property type="match status" value="1"/>
</dbReference>
<evidence type="ECO:0000256" key="6">
    <source>
        <dbReference type="PIRSR" id="PIRSR006223-50"/>
    </source>
</evidence>